<feature type="transmembrane region" description="Helical" evidence="8">
    <location>
        <begin position="342"/>
        <end position="364"/>
    </location>
</feature>
<evidence type="ECO:0000256" key="8">
    <source>
        <dbReference type="SAM" id="Phobius"/>
    </source>
</evidence>
<feature type="transmembrane region" description="Helical" evidence="8">
    <location>
        <begin position="110"/>
        <end position="127"/>
    </location>
</feature>
<feature type="transmembrane region" description="Helical" evidence="8">
    <location>
        <begin position="265"/>
        <end position="282"/>
    </location>
</feature>
<dbReference type="PANTHER" id="PTHR20855">
    <property type="entry name" value="ADIPOR/PROGESTIN RECEPTOR-RELATED"/>
    <property type="match status" value="1"/>
</dbReference>
<feature type="transmembrane region" description="Helical" evidence="8">
    <location>
        <begin position="148"/>
        <end position="170"/>
    </location>
</feature>
<sequence length="378" mass="43689">MKTTQESVSKEVKNLTSIPSHQNQPRLTQHTMLSWKLPRQLSINQVPQVFREQGILFGYRHPRSSAADCLLSVFQMTNETLNIWTHFLPAWYFLWKLFALAYSLDVWNDTYAWPFLAYMLTCCIYPFTSSCAHTFSTMSIQARHICYFFDYGALSMYSLGSAIAYSTYVFPEEWINSTFHHCYVPIAVLNTVISTGLSCYSRLGAPYLHYNSDVIERFPEIKQPRLSKTLRTLAFAYPYLFDSTPLFYRLYLCTGESCMESVIPVHYKHCVFAFLTCFIFAAHLPERLAPGRFDYIGHSHQLFHVCGIIGTHFQMEAIFIDMNARRDWLLAFSPLLSFSQTAGSIGISIIMSLTIIAAFSWALYSRPKSSRKEKLHRH</sequence>
<feature type="binding site" evidence="6">
    <location>
        <position position="300"/>
    </location>
    <ligand>
        <name>Zn(2+)</name>
        <dbReference type="ChEBI" id="CHEBI:29105"/>
    </ligand>
</feature>
<evidence type="ECO:0000313" key="9">
    <source>
        <dbReference type="Ensembl" id="ENSGAGP00000000480.1"/>
    </source>
</evidence>
<evidence type="ECO:0000256" key="7">
    <source>
        <dbReference type="SAM" id="MobiDB-lite"/>
    </source>
</evidence>
<comment type="similarity">
    <text evidence="2">Belongs to the ADIPOR family.</text>
</comment>
<keyword evidence="6" id="KW-0479">Metal-binding</keyword>
<dbReference type="GO" id="GO:0016020">
    <property type="term" value="C:membrane"/>
    <property type="evidence" value="ECO:0007669"/>
    <property type="project" value="UniProtKB-SubCell"/>
</dbReference>
<evidence type="ECO:0000256" key="6">
    <source>
        <dbReference type="PIRSR" id="PIRSR604254-1"/>
    </source>
</evidence>
<dbReference type="PANTHER" id="PTHR20855:SF38">
    <property type="entry name" value="MEMBRANE PROGESTIN RECEPTOR GAMMA"/>
    <property type="match status" value="1"/>
</dbReference>
<keyword evidence="5 8" id="KW-0472">Membrane</keyword>
<dbReference type="InterPro" id="IPR004254">
    <property type="entry name" value="AdipoR/HlyIII-related"/>
</dbReference>
<feature type="compositionally biased region" description="Polar residues" evidence="7">
    <location>
        <begin position="14"/>
        <end position="25"/>
    </location>
</feature>
<reference evidence="9" key="2">
    <citation type="submission" date="2025-08" db="UniProtKB">
        <authorList>
            <consortium name="Ensembl"/>
        </authorList>
    </citation>
    <scope>IDENTIFICATION</scope>
</reference>
<dbReference type="Proteomes" id="UP000291020">
    <property type="component" value="Unassembled WGS sequence"/>
</dbReference>
<dbReference type="Ensembl" id="ENSGAGT00000000538.1">
    <property type="protein sequence ID" value="ENSGAGP00000000480.1"/>
    <property type="gene ID" value="ENSGAGG00000000402.1"/>
</dbReference>
<keyword evidence="4 8" id="KW-1133">Transmembrane helix</keyword>
<keyword evidence="10" id="KW-1185">Reference proteome</keyword>
<dbReference type="GO" id="GO:0038023">
    <property type="term" value="F:signaling receptor activity"/>
    <property type="evidence" value="ECO:0007669"/>
    <property type="project" value="TreeGrafter"/>
</dbReference>
<feature type="binding site" evidence="6">
    <location>
        <position position="133"/>
    </location>
    <ligand>
        <name>Zn(2+)</name>
        <dbReference type="ChEBI" id="CHEBI:29105"/>
    </ligand>
</feature>
<evidence type="ECO:0000256" key="1">
    <source>
        <dbReference type="ARBA" id="ARBA00004141"/>
    </source>
</evidence>
<evidence type="ECO:0000256" key="2">
    <source>
        <dbReference type="ARBA" id="ARBA00007018"/>
    </source>
</evidence>
<keyword evidence="3 8" id="KW-0812">Transmembrane</keyword>
<feature type="transmembrane region" description="Helical" evidence="8">
    <location>
        <begin position="83"/>
        <end position="104"/>
    </location>
</feature>
<dbReference type="STRING" id="38772.ENSGAGP00000000480"/>
<organism evidence="9 10">
    <name type="scientific">Gopherus agassizii</name>
    <name type="common">Agassiz's desert tortoise</name>
    <dbReference type="NCBI Taxonomy" id="38772"/>
    <lineage>
        <taxon>Eukaryota</taxon>
        <taxon>Metazoa</taxon>
        <taxon>Chordata</taxon>
        <taxon>Craniata</taxon>
        <taxon>Vertebrata</taxon>
        <taxon>Euteleostomi</taxon>
        <taxon>Archelosauria</taxon>
        <taxon>Testudinata</taxon>
        <taxon>Testudines</taxon>
        <taxon>Cryptodira</taxon>
        <taxon>Durocryptodira</taxon>
        <taxon>Testudinoidea</taxon>
        <taxon>Testudinidae</taxon>
        <taxon>Gopherus</taxon>
    </lineage>
</organism>
<feature type="region of interest" description="Disordered" evidence="7">
    <location>
        <begin position="1"/>
        <end position="25"/>
    </location>
</feature>
<protein>
    <submittedName>
        <fullName evidence="9">Uncharacterized protein</fullName>
    </submittedName>
</protein>
<dbReference type="AlphaFoldDB" id="A0A452GG60"/>
<feature type="binding site" evidence="6">
    <location>
        <position position="304"/>
    </location>
    <ligand>
        <name>Zn(2+)</name>
        <dbReference type="ChEBI" id="CHEBI:29105"/>
    </ligand>
</feature>
<accession>A0A452GG60</accession>
<evidence type="ECO:0000256" key="3">
    <source>
        <dbReference type="ARBA" id="ARBA00022692"/>
    </source>
</evidence>
<dbReference type="GO" id="GO:0046872">
    <property type="term" value="F:metal ion binding"/>
    <property type="evidence" value="ECO:0007669"/>
    <property type="project" value="UniProtKB-KW"/>
</dbReference>
<name>A0A452GG60_9SAUR</name>
<reference evidence="9" key="3">
    <citation type="submission" date="2025-09" db="UniProtKB">
        <authorList>
            <consortium name="Ensembl"/>
        </authorList>
    </citation>
    <scope>IDENTIFICATION</scope>
</reference>
<reference evidence="10" key="1">
    <citation type="journal article" date="2017" name="PLoS ONE">
        <title>The Agassiz's desert tortoise genome provides a resource for the conservation of a threatened species.</title>
        <authorList>
            <person name="Tollis M."/>
            <person name="DeNardo D.F."/>
            <person name="Cornelius J.A."/>
            <person name="Dolby G.A."/>
            <person name="Edwards T."/>
            <person name="Henen B.T."/>
            <person name="Karl A.E."/>
            <person name="Murphy R.W."/>
            <person name="Kusumi K."/>
        </authorList>
    </citation>
    <scope>NUCLEOTIDE SEQUENCE [LARGE SCALE GENOMIC DNA]</scope>
</reference>
<comment type="subcellular location">
    <subcellularLocation>
        <location evidence="1">Membrane</location>
        <topology evidence="1">Multi-pass membrane protein</topology>
    </subcellularLocation>
</comment>
<evidence type="ECO:0000256" key="5">
    <source>
        <dbReference type="ARBA" id="ARBA00023136"/>
    </source>
</evidence>
<evidence type="ECO:0000313" key="10">
    <source>
        <dbReference type="Proteomes" id="UP000291020"/>
    </source>
</evidence>
<proteinExistence type="inferred from homology"/>
<dbReference type="Pfam" id="PF03006">
    <property type="entry name" value="HlyIII"/>
    <property type="match status" value="1"/>
</dbReference>
<keyword evidence="6" id="KW-0862">Zinc</keyword>
<evidence type="ECO:0000256" key="4">
    <source>
        <dbReference type="ARBA" id="ARBA00022989"/>
    </source>
</evidence>